<gene>
    <name evidence="1" type="ORF">L9F63_004618</name>
</gene>
<feature type="non-terminal residue" evidence="1">
    <location>
        <position position="1"/>
    </location>
</feature>
<name>A0AAD7ZGH2_DIPPU</name>
<dbReference type="Proteomes" id="UP001233999">
    <property type="component" value="Unassembled WGS sequence"/>
</dbReference>
<evidence type="ECO:0000313" key="2">
    <source>
        <dbReference type="Proteomes" id="UP001233999"/>
    </source>
</evidence>
<reference evidence="1" key="1">
    <citation type="journal article" date="2023" name="IScience">
        <title>Live-bearing cockroach genome reveals convergent evolutionary mechanisms linked to viviparity in insects and beyond.</title>
        <authorList>
            <person name="Fouks B."/>
            <person name="Harrison M.C."/>
            <person name="Mikhailova A.A."/>
            <person name="Marchal E."/>
            <person name="English S."/>
            <person name="Carruthers M."/>
            <person name="Jennings E.C."/>
            <person name="Chiamaka E.L."/>
            <person name="Frigard R.A."/>
            <person name="Pippel M."/>
            <person name="Attardo G.M."/>
            <person name="Benoit J.B."/>
            <person name="Bornberg-Bauer E."/>
            <person name="Tobe S.S."/>
        </authorList>
    </citation>
    <scope>NUCLEOTIDE SEQUENCE</scope>
    <source>
        <strain evidence="1">Stay&amp;Tobe</strain>
    </source>
</reference>
<keyword evidence="2" id="KW-1185">Reference proteome</keyword>
<evidence type="ECO:0000313" key="1">
    <source>
        <dbReference type="EMBL" id="KAJ9579692.1"/>
    </source>
</evidence>
<dbReference type="AlphaFoldDB" id="A0AAD7ZGH2"/>
<protein>
    <submittedName>
        <fullName evidence="1">Uncharacterized protein</fullName>
    </submittedName>
</protein>
<sequence length="184" mass="20666">TIQGIKYSDLIHANKKNQMVKLPHTDDFETALNYAYGVVDEEGDNLAINSKWTVESRSITKCKNLDKIEIIGASDVIEYDVETNVEGDVLFPDSIDSFTPSPFTYFTVKGIEKEKTINFVEGRIYTVAKHLRNVDTYRCLLLPGRPSSNPIPHLLSSLGRVVAALMGVECVLLFLRRLLQTMPT</sequence>
<reference evidence="1" key="2">
    <citation type="submission" date="2023-05" db="EMBL/GenBank/DDBJ databases">
        <authorList>
            <person name="Fouks B."/>
        </authorList>
    </citation>
    <scope>NUCLEOTIDE SEQUENCE</scope>
    <source>
        <strain evidence="1">Stay&amp;Tobe</strain>
        <tissue evidence="1">Testes</tissue>
    </source>
</reference>
<comment type="caution">
    <text evidence="1">The sequence shown here is derived from an EMBL/GenBank/DDBJ whole genome shotgun (WGS) entry which is preliminary data.</text>
</comment>
<organism evidence="1 2">
    <name type="scientific">Diploptera punctata</name>
    <name type="common">Pacific beetle cockroach</name>
    <dbReference type="NCBI Taxonomy" id="6984"/>
    <lineage>
        <taxon>Eukaryota</taxon>
        <taxon>Metazoa</taxon>
        <taxon>Ecdysozoa</taxon>
        <taxon>Arthropoda</taxon>
        <taxon>Hexapoda</taxon>
        <taxon>Insecta</taxon>
        <taxon>Pterygota</taxon>
        <taxon>Neoptera</taxon>
        <taxon>Polyneoptera</taxon>
        <taxon>Dictyoptera</taxon>
        <taxon>Blattodea</taxon>
        <taxon>Blaberoidea</taxon>
        <taxon>Blaberidae</taxon>
        <taxon>Diplopterinae</taxon>
        <taxon>Diploptera</taxon>
    </lineage>
</organism>
<feature type="non-terminal residue" evidence="1">
    <location>
        <position position="184"/>
    </location>
</feature>
<accession>A0AAD7ZGH2</accession>
<dbReference type="EMBL" id="JASPKZ010008379">
    <property type="protein sequence ID" value="KAJ9579692.1"/>
    <property type="molecule type" value="Genomic_DNA"/>
</dbReference>
<proteinExistence type="predicted"/>